<evidence type="ECO:0000256" key="1">
    <source>
        <dbReference type="ARBA" id="ARBA00022475"/>
    </source>
</evidence>
<dbReference type="eggNOG" id="COG0344">
    <property type="taxonomic scope" value="Bacteria"/>
</dbReference>
<keyword evidence="6 10" id="KW-0443">Lipid metabolism</keyword>
<dbReference type="SMART" id="SM01207">
    <property type="entry name" value="G3P_acyltransf"/>
    <property type="match status" value="1"/>
</dbReference>
<dbReference type="InterPro" id="IPR003811">
    <property type="entry name" value="G3P_acylTferase_PlsY"/>
</dbReference>
<reference evidence="11" key="1">
    <citation type="submission" date="2009-07" db="EMBL/GenBank/DDBJ databases">
        <authorList>
            <person name="Weinstock G."/>
            <person name="Sodergren E."/>
            <person name="Clifton S."/>
            <person name="Fulton L."/>
            <person name="Fulton B."/>
            <person name="Courtney L."/>
            <person name="Fronick C."/>
            <person name="Harrison M."/>
            <person name="Strong C."/>
            <person name="Farmer C."/>
            <person name="Delahaunty K."/>
            <person name="Markovic C."/>
            <person name="Hall O."/>
            <person name="Minx P."/>
            <person name="Tomlinson C."/>
            <person name="Mitreva M."/>
            <person name="Nelson J."/>
            <person name="Hou S."/>
            <person name="Wollam A."/>
            <person name="Pepin K.H."/>
            <person name="Johnson M."/>
            <person name="Bhonagiri V."/>
            <person name="Nash W.E."/>
            <person name="Warren W."/>
            <person name="Chinwalla A."/>
            <person name="Mardis E.R."/>
            <person name="Wilson R.K."/>
        </authorList>
    </citation>
    <scope>NUCLEOTIDE SEQUENCE [LARGE SCALE GENOMIC DNA]</scope>
    <source>
        <strain evidence="11">DSM 14469</strain>
    </source>
</reference>
<keyword evidence="5 10" id="KW-1133">Transmembrane helix</keyword>
<keyword evidence="8 10" id="KW-0594">Phospholipid biosynthesis</keyword>
<comment type="catalytic activity">
    <reaction evidence="10">
        <text>an acyl phosphate + sn-glycerol 3-phosphate = a 1-acyl-sn-glycero-3-phosphate + phosphate</text>
        <dbReference type="Rhea" id="RHEA:34075"/>
        <dbReference type="ChEBI" id="CHEBI:43474"/>
        <dbReference type="ChEBI" id="CHEBI:57597"/>
        <dbReference type="ChEBI" id="CHEBI:57970"/>
        <dbReference type="ChEBI" id="CHEBI:59918"/>
        <dbReference type="EC" id="2.3.1.275"/>
    </reaction>
</comment>
<dbReference type="UniPathway" id="UPA00085"/>
<organism evidence="11 12">
    <name type="scientific">Marvinbryantia formatexigens DSM 14469</name>
    <dbReference type="NCBI Taxonomy" id="478749"/>
    <lineage>
        <taxon>Bacteria</taxon>
        <taxon>Bacillati</taxon>
        <taxon>Bacillota</taxon>
        <taxon>Clostridia</taxon>
        <taxon>Lachnospirales</taxon>
        <taxon>Lachnospiraceae</taxon>
        <taxon>Marvinbryantia</taxon>
    </lineage>
</organism>
<dbReference type="AlphaFoldDB" id="C6LA65"/>
<dbReference type="RefSeq" id="WP_006860307.1">
    <property type="nucleotide sequence ID" value="NZ_ACCL02000002.1"/>
</dbReference>
<gene>
    <name evidence="10" type="primary">plsY</name>
    <name evidence="11" type="ORF">BRYFOR_05507</name>
</gene>
<name>C6LA65_9FIRM</name>
<evidence type="ECO:0000313" key="12">
    <source>
        <dbReference type="Proteomes" id="UP000005561"/>
    </source>
</evidence>
<dbReference type="STRING" id="168384.SAMN05660368_02227"/>
<protein>
    <recommendedName>
        <fullName evidence="10">Glycerol-3-phosphate acyltransferase</fullName>
    </recommendedName>
    <alternativeName>
        <fullName evidence="10">Acyl-PO4 G3P acyltransferase</fullName>
    </alternativeName>
    <alternativeName>
        <fullName evidence="10">Acyl-phosphate--glycerol-3-phosphate acyltransferase</fullName>
    </alternativeName>
    <alternativeName>
        <fullName evidence="10">G3P acyltransferase</fullName>
        <shortName evidence="10">GPAT</shortName>
        <ecNumber evidence="10">2.3.1.275</ecNumber>
    </alternativeName>
    <alternativeName>
        <fullName evidence="10">Lysophosphatidic acid synthase</fullName>
        <shortName evidence="10">LPA synthase</shortName>
    </alternativeName>
</protein>
<dbReference type="Pfam" id="PF02660">
    <property type="entry name" value="G3P_acyltransf"/>
    <property type="match status" value="1"/>
</dbReference>
<dbReference type="GO" id="GO:0008654">
    <property type="term" value="P:phospholipid biosynthetic process"/>
    <property type="evidence" value="ECO:0007669"/>
    <property type="project" value="UniProtKB-UniRule"/>
</dbReference>
<sequence length="197" mass="21593">MKIIILSLVTGYLFGSFLTAEAVSYKYLGKSIRSVGTGNPGMANVMSQIGKKQGFLVLIGDILKILIAMLLVWIITGRTNTDQIILYTGFGGVLGHNYPFWRKFHGGKGVTVTCTWLIVWMPLWGTLCCLAGGIITLLTGYLPLGAILIPLIAIPFAFWQKGTIGGCILILASLIMLTKHYHGLIRIIHGKEPKKFR</sequence>
<keyword evidence="1 10" id="KW-1003">Cell membrane</keyword>
<dbReference type="Proteomes" id="UP000005561">
    <property type="component" value="Unassembled WGS sequence"/>
</dbReference>
<evidence type="ECO:0000256" key="10">
    <source>
        <dbReference type="HAMAP-Rule" id="MF_01043"/>
    </source>
</evidence>
<evidence type="ECO:0000256" key="7">
    <source>
        <dbReference type="ARBA" id="ARBA00023136"/>
    </source>
</evidence>
<keyword evidence="4 10" id="KW-0812">Transmembrane</keyword>
<evidence type="ECO:0000313" key="11">
    <source>
        <dbReference type="EMBL" id="EET62472.1"/>
    </source>
</evidence>
<keyword evidence="2 10" id="KW-0444">Lipid biosynthesis</keyword>
<proteinExistence type="inferred from homology"/>
<evidence type="ECO:0000256" key="6">
    <source>
        <dbReference type="ARBA" id="ARBA00023098"/>
    </source>
</evidence>
<evidence type="ECO:0000256" key="5">
    <source>
        <dbReference type="ARBA" id="ARBA00022989"/>
    </source>
</evidence>
<evidence type="ECO:0000256" key="2">
    <source>
        <dbReference type="ARBA" id="ARBA00022516"/>
    </source>
</evidence>
<feature type="transmembrane region" description="Helical" evidence="10">
    <location>
        <begin position="141"/>
        <end position="159"/>
    </location>
</feature>
<comment type="subunit">
    <text evidence="10">Probably interacts with PlsX.</text>
</comment>
<comment type="subcellular location">
    <subcellularLocation>
        <location evidence="10">Cell membrane</location>
        <topology evidence="10">Multi-pass membrane protein</topology>
    </subcellularLocation>
</comment>
<evidence type="ECO:0000256" key="3">
    <source>
        <dbReference type="ARBA" id="ARBA00022679"/>
    </source>
</evidence>
<evidence type="ECO:0000256" key="4">
    <source>
        <dbReference type="ARBA" id="ARBA00022692"/>
    </source>
</evidence>
<dbReference type="OrthoDB" id="9777124at2"/>
<dbReference type="EMBL" id="ACCL02000002">
    <property type="protein sequence ID" value="EET62472.1"/>
    <property type="molecule type" value="Genomic_DNA"/>
</dbReference>
<comment type="pathway">
    <text evidence="10">Lipid metabolism; phospholipid metabolism.</text>
</comment>
<feature type="transmembrane region" description="Helical" evidence="10">
    <location>
        <begin position="55"/>
        <end position="75"/>
    </location>
</feature>
<comment type="caution">
    <text evidence="11">The sequence shown here is derived from an EMBL/GenBank/DDBJ whole genome shotgun (WGS) entry which is preliminary data.</text>
</comment>
<keyword evidence="7 10" id="KW-0472">Membrane</keyword>
<keyword evidence="9 10" id="KW-1208">Phospholipid metabolism</keyword>
<dbReference type="PANTHER" id="PTHR30309:SF0">
    <property type="entry name" value="GLYCEROL-3-PHOSPHATE ACYLTRANSFERASE-RELATED"/>
    <property type="match status" value="1"/>
</dbReference>
<dbReference type="GO" id="GO:0043772">
    <property type="term" value="F:acyl-phosphate glycerol-3-phosphate acyltransferase activity"/>
    <property type="evidence" value="ECO:0007669"/>
    <property type="project" value="UniProtKB-UniRule"/>
</dbReference>
<evidence type="ECO:0000256" key="9">
    <source>
        <dbReference type="ARBA" id="ARBA00023264"/>
    </source>
</evidence>
<keyword evidence="3 10" id="KW-0808">Transferase</keyword>
<comment type="similarity">
    <text evidence="10">Belongs to the PlsY family.</text>
</comment>
<feature type="transmembrane region" description="Helical" evidence="10">
    <location>
        <begin position="166"/>
        <end position="188"/>
    </location>
</feature>
<dbReference type="PANTHER" id="PTHR30309">
    <property type="entry name" value="INNER MEMBRANE PROTEIN YGIH"/>
    <property type="match status" value="1"/>
</dbReference>
<feature type="transmembrane region" description="Helical" evidence="10">
    <location>
        <begin position="110"/>
        <end position="135"/>
    </location>
</feature>
<keyword evidence="12" id="KW-1185">Reference proteome</keyword>
<dbReference type="HAMAP" id="MF_01043">
    <property type="entry name" value="PlsY"/>
    <property type="match status" value="1"/>
</dbReference>
<evidence type="ECO:0000256" key="8">
    <source>
        <dbReference type="ARBA" id="ARBA00023209"/>
    </source>
</evidence>
<dbReference type="GO" id="GO:0005886">
    <property type="term" value="C:plasma membrane"/>
    <property type="evidence" value="ECO:0007669"/>
    <property type="project" value="UniProtKB-SubCell"/>
</dbReference>
<accession>C6LA65</accession>
<comment type="function">
    <text evidence="10">Catalyzes the transfer of an acyl group from acyl-phosphate (acyl-PO(4)) to glycerol-3-phosphate (G3P) to form lysophosphatidic acid (LPA). This enzyme utilizes acyl-phosphate as fatty acyl donor, but not acyl-CoA or acyl-ACP.</text>
</comment>
<dbReference type="EC" id="2.3.1.275" evidence="10"/>